<dbReference type="EMBL" id="HQ257512">
    <property type="protein sequence ID" value="ADZ45344.1"/>
    <property type="molecule type" value="Genomic_DNA"/>
</dbReference>
<gene>
    <name evidence="4" type="primary">mur32</name>
</gene>
<evidence type="ECO:0000256" key="1">
    <source>
        <dbReference type="SAM" id="MobiDB-lite"/>
    </source>
</evidence>
<dbReference type="Pfam" id="PF16655">
    <property type="entry name" value="PhoD_N"/>
    <property type="match status" value="1"/>
</dbReference>
<evidence type="ECO:0000313" key="4">
    <source>
        <dbReference type="EMBL" id="ADZ45344.1"/>
    </source>
</evidence>
<evidence type="ECO:0000259" key="3">
    <source>
        <dbReference type="Pfam" id="PF16655"/>
    </source>
</evidence>
<evidence type="ECO:0000259" key="2">
    <source>
        <dbReference type="Pfam" id="PF09423"/>
    </source>
</evidence>
<name>F2WUE4_9ACTN</name>
<feature type="region of interest" description="Disordered" evidence="1">
    <location>
        <begin position="480"/>
        <end position="502"/>
    </location>
</feature>
<dbReference type="SUPFAM" id="SSF56300">
    <property type="entry name" value="Metallo-dependent phosphatases"/>
    <property type="match status" value="1"/>
</dbReference>
<reference evidence="4" key="1">
    <citation type="journal article" date="2011" name="Mol. Biosyst.">
        <title>Identification of the gene cluster involved in muraymycin biosynthesis from Streptomyces sp. NRRL 30471.</title>
        <authorList>
            <person name="Cheng L."/>
            <person name="Chen W."/>
            <person name="Zhai L."/>
            <person name="Xu D."/>
            <person name="Huang T."/>
            <person name="Lin S."/>
            <person name="Zhou X."/>
            <person name="Deng Z."/>
        </authorList>
    </citation>
    <scope>NUCLEOTIDE SEQUENCE</scope>
    <source>
        <strain evidence="4">NRRL 30471</strain>
    </source>
</reference>
<sequence>MRSVPSRRSVVVATAVGTATAALSLDAPSAHAKATRRRQGAAADRGPCFVHGVASGDPLPDGVLLWSRVTPSPEATPGSGKGEPVTVGWEIALDRHFDQVAAQGRIKASASGDHTVKADVRGLRPATDYWYRFHCGSATSPIGHTRTAPRHDAVPDAIRFGVVSCANWEGGWFSPYRHLADRYDLDAVLHLGDYIYESATYAGQGPIARLHHPLHECVSLGDYRARHGTYKTDPDLQALHSVTPVIAIWDDHEFADAAWAHGAENHQPETEGSWTDRAAAARRAYFEWMPVRPSIAGTTYRQLSFGSLAMLFLLDLRSFRNAPGGSAEDPLDVTITGRTQMDWLKNGLATSDAGWQLVGNSVMMSPVRLPDLPLPELRALSDSLGSASQLRPLNPDSWDGYTADRRELLQHLDSHHIGNTVFLTGDVHCAWAAHVPLEKKARTDSGVAVEFVVTSVSSDNFGDQLAPPRPSAARVEAAVVTPTRTSSGSTLPHTATPSSASSGRVQMDYFAVTDRMTPHAPSSLKPPTVYVPAAACGRVGSPVRPE</sequence>
<feature type="domain" description="PhoD-like phosphatase metallophosphatase" evidence="2">
    <location>
        <begin position="160"/>
        <end position="474"/>
    </location>
</feature>
<protein>
    <submittedName>
        <fullName evidence="4">Alkaline phosphatase</fullName>
    </submittedName>
</protein>
<dbReference type="InterPro" id="IPR038607">
    <property type="entry name" value="PhoD-like_sf"/>
</dbReference>
<dbReference type="Pfam" id="PF09423">
    <property type="entry name" value="PhoD"/>
    <property type="match status" value="1"/>
</dbReference>
<dbReference type="InterPro" id="IPR052900">
    <property type="entry name" value="Phospholipid_Metab_Enz"/>
</dbReference>
<dbReference type="AlphaFoldDB" id="F2WUE4"/>
<organism evidence="4">
    <name type="scientific">Streptomyces sp. NRRL 30471</name>
    <dbReference type="NCBI Taxonomy" id="996287"/>
    <lineage>
        <taxon>Bacteria</taxon>
        <taxon>Bacillati</taxon>
        <taxon>Actinomycetota</taxon>
        <taxon>Actinomycetes</taxon>
        <taxon>Kitasatosporales</taxon>
        <taxon>Streptomycetaceae</taxon>
        <taxon>Streptomyces</taxon>
    </lineage>
</organism>
<dbReference type="InterPro" id="IPR029052">
    <property type="entry name" value="Metallo-depent_PP-like"/>
</dbReference>
<accession>F2WUE4</accession>
<dbReference type="InterPro" id="IPR032093">
    <property type="entry name" value="PhoD_N"/>
</dbReference>
<dbReference type="Gene3D" id="3.60.21.70">
    <property type="entry name" value="PhoD-like phosphatase"/>
    <property type="match status" value="1"/>
</dbReference>
<feature type="compositionally biased region" description="Polar residues" evidence="1">
    <location>
        <begin position="482"/>
        <end position="502"/>
    </location>
</feature>
<dbReference type="InterPro" id="IPR018946">
    <property type="entry name" value="PhoD-like_MPP"/>
</dbReference>
<feature type="domain" description="Phospholipase D N-terminal" evidence="3">
    <location>
        <begin position="51"/>
        <end position="147"/>
    </location>
</feature>
<dbReference type="CDD" id="cd07389">
    <property type="entry name" value="MPP_PhoD"/>
    <property type="match status" value="1"/>
</dbReference>
<dbReference type="PROSITE" id="PS51318">
    <property type="entry name" value="TAT"/>
    <property type="match status" value="1"/>
</dbReference>
<dbReference type="InterPro" id="IPR006311">
    <property type="entry name" value="TAT_signal"/>
</dbReference>
<proteinExistence type="predicted"/>
<dbReference type="PANTHER" id="PTHR43606">
    <property type="entry name" value="PHOSPHATASE, PUTATIVE (AFU_ORTHOLOGUE AFUA_6G08710)-RELATED"/>
    <property type="match status" value="1"/>
</dbReference>
<dbReference type="PANTHER" id="PTHR43606:SF2">
    <property type="entry name" value="ALKALINE PHOSPHATASE FAMILY PROTEIN (AFU_ORTHOLOGUE AFUA_5G03860)"/>
    <property type="match status" value="1"/>
</dbReference>
<dbReference type="Gene3D" id="2.60.40.380">
    <property type="entry name" value="Purple acid phosphatase-like, N-terminal"/>
    <property type="match status" value="1"/>
</dbReference>